<organism evidence="2 3">
    <name type="scientific">Rhodobacter calidifons</name>
    <dbReference type="NCBI Taxonomy" id="2715277"/>
    <lineage>
        <taxon>Bacteria</taxon>
        <taxon>Pseudomonadati</taxon>
        <taxon>Pseudomonadota</taxon>
        <taxon>Alphaproteobacteria</taxon>
        <taxon>Rhodobacterales</taxon>
        <taxon>Rhodobacter group</taxon>
        <taxon>Rhodobacter</taxon>
    </lineage>
</organism>
<feature type="transmembrane region" description="Helical" evidence="1">
    <location>
        <begin position="185"/>
        <end position="206"/>
    </location>
</feature>
<keyword evidence="1" id="KW-1133">Transmembrane helix</keyword>
<feature type="transmembrane region" description="Helical" evidence="1">
    <location>
        <begin position="218"/>
        <end position="239"/>
    </location>
</feature>
<feature type="transmembrane region" description="Helical" evidence="1">
    <location>
        <begin position="56"/>
        <end position="77"/>
    </location>
</feature>
<accession>A0ABX0G523</accession>
<proteinExistence type="predicted"/>
<dbReference type="EMBL" id="JAANHS010000003">
    <property type="protein sequence ID" value="NHB76337.1"/>
    <property type="molecule type" value="Genomic_DNA"/>
</dbReference>
<sequence length="273" mass="29508">MILVVMPSMILPGIGTDTKQSVALVALFAGALVFFEYNAVYPSLIEFRDGAPYNRIRYLMMLTVVVFLSAIVADLEASTTVTRLFHALGLVIGSALDFPYSPVRLASYMLADDATPAQVAMVKVAAGTAYIVSLFSLALFVIVLKLAGWPSTKSAFNVWVNLPTFEPTAGGDVVDRLVRDSHVNLAVGFLLPFVIPAMIAVLTRGIPAETLTSPQTLIWTMALWAYMPAALIMRAVAMARIADMIRIKRAAKLAVLGAIEPSALNRDEDEDDL</sequence>
<evidence type="ECO:0000313" key="3">
    <source>
        <dbReference type="Proteomes" id="UP001515660"/>
    </source>
</evidence>
<keyword evidence="1" id="KW-0472">Membrane</keyword>
<feature type="transmembrane region" description="Helical" evidence="1">
    <location>
        <begin position="120"/>
        <end position="144"/>
    </location>
</feature>
<gene>
    <name evidence="2" type="ORF">G8O29_06205</name>
</gene>
<keyword evidence="1" id="KW-0812">Transmembrane</keyword>
<feature type="transmembrane region" description="Helical" evidence="1">
    <location>
        <begin position="21"/>
        <end position="44"/>
    </location>
</feature>
<evidence type="ECO:0000313" key="2">
    <source>
        <dbReference type="EMBL" id="NHB76337.1"/>
    </source>
</evidence>
<protein>
    <submittedName>
        <fullName evidence="2">Uncharacterized protein</fullName>
    </submittedName>
</protein>
<dbReference type="Proteomes" id="UP001515660">
    <property type="component" value="Unassembled WGS sequence"/>
</dbReference>
<feature type="transmembrane region" description="Helical" evidence="1">
    <location>
        <begin position="84"/>
        <end position="100"/>
    </location>
</feature>
<name>A0ABX0G523_9RHOB</name>
<evidence type="ECO:0000256" key="1">
    <source>
        <dbReference type="SAM" id="Phobius"/>
    </source>
</evidence>
<comment type="caution">
    <text evidence="2">The sequence shown here is derived from an EMBL/GenBank/DDBJ whole genome shotgun (WGS) entry which is preliminary data.</text>
</comment>
<reference evidence="2 3" key="1">
    <citation type="journal article" date="2022" name="Microorganisms">
        <title>Genome Sequence and Characterization of a Xanthorhodopsin-Containing, Aerobic Anoxygenic Phototrophic Rhodobacter Species, Isolated from Mesophilic Conditions at Yellowstone National Park.</title>
        <authorList>
            <person name="Kyndt J.A."/>
            <person name="Robertson S."/>
            <person name="Shoffstall I.B."/>
            <person name="Ramaley R.F."/>
            <person name="Meyer T.E."/>
        </authorList>
    </citation>
    <scope>NUCLEOTIDE SEQUENCE [LARGE SCALE GENOMIC DNA]</scope>
    <source>
        <strain evidence="2 3">M37P</strain>
    </source>
</reference>
<keyword evidence="3" id="KW-1185">Reference proteome</keyword>